<evidence type="ECO:0000313" key="2">
    <source>
        <dbReference type="EMBL" id="MFC3198184.1"/>
    </source>
</evidence>
<dbReference type="EMBL" id="JBHRTA010000035">
    <property type="protein sequence ID" value="MFC3198184.1"/>
    <property type="molecule type" value="Genomic_DNA"/>
</dbReference>
<feature type="chain" id="PRO_5047341911" description="WD40 repeat domain-containing protein" evidence="1">
    <location>
        <begin position="26"/>
        <end position="399"/>
    </location>
</feature>
<dbReference type="Proteomes" id="UP001595526">
    <property type="component" value="Unassembled WGS sequence"/>
</dbReference>
<reference evidence="3" key="1">
    <citation type="journal article" date="2019" name="Int. J. Syst. Evol. Microbiol.">
        <title>The Global Catalogue of Microorganisms (GCM) 10K type strain sequencing project: providing services to taxonomists for standard genome sequencing and annotation.</title>
        <authorList>
            <consortium name="The Broad Institute Genomics Platform"/>
            <consortium name="The Broad Institute Genome Sequencing Center for Infectious Disease"/>
            <person name="Wu L."/>
            <person name="Ma J."/>
        </authorList>
    </citation>
    <scope>NUCLEOTIDE SEQUENCE [LARGE SCALE GENOMIC DNA]</scope>
    <source>
        <strain evidence="3">KCTC 52416</strain>
    </source>
</reference>
<accession>A0ABV7JJA0</accession>
<gene>
    <name evidence="2" type="ORF">ACFOET_11235</name>
</gene>
<proteinExistence type="predicted"/>
<evidence type="ECO:0008006" key="4">
    <source>
        <dbReference type="Google" id="ProtNLM"/>
    </source>
</evidence>
<organism evidence="2 3">
    <name type="scientific">Parapedobacter deserti</name>
    <dbReference type="NCBI Taxonomy" id="1912957"/>
    <lineage>
        <taxon>Bacteria</taxon>
        <taxon>Pseudomonadati</taxon>
        <taxon>Bacteroidota</taxon>
        <taxon>Sphingobacteriia</taxon>
        <taxon>Sphingobacteriales</taxon>
        <taxon>Sphingobacteriaceae</taxon>
        <taxon>Parapedobacter</taxon>
    </lineage>
</organism>
<keyword evidence="1" id="KW-0732">Signal</keyword>
<sequence length="399" mass="45147">MARVQKLKSIWLLCLLVGLLSQGYAQTNSKTVIRVDTEFPTQDKPQSKLWYMHETWWAMLPTTSGPSIWKRLGEEKWALQDDITKQLKGMPSRADVQVEGTSIYAVVVDDARLSVLEIDAKEQENWALRSAVNLETSSDATIETATIAHSSNGALWVVADNGDRVVLWHRSEDKFWSEPYVLASGISADDIATVTATSQEVHAIWSNQNLGFFETRTHVIGDHVKQWSAPKVLGKEKQIADDHINIKTNQRDDVWMVTKNSHDGHGTNVFELWRKKEGEHEWQYRSFAPLTPEIHPSRPAVILTDYPDIAFVGYTVYSQDRNKGIVQFSTVDVENLSVGAPKIGIYSNEYMINDLTTAKQQYLASAQAWIALASDKEGNVYEVDLRALLLQNSKWFSKH</sequence>
<name>A0ABV7JJA0_9SPHI</name>
<dbReference type="RefSeq" id="WP_379022597.1">
    <property type="nucleotide sequence ID" value="NZ_JBHRTA010000035.1"/>
</dbReference>
<evidence type="ECO:0000256" key="1">
    <source>
        <dbReference type="SAM" id="SignalP"/>
    </source>
</evidence>
<feature type="signal peptide" evidence="1">
    <location>
        <begin position="1"/>
        <end position="25"/>
    </location>
</feature>
<protein>
    <recommendedName>
        <fullName evidence="4">WD40 repeat domain-containing protein</fullName>
    </recommendedName>
</protein>
<comment type="caution">
    <text evidence="2">The sequence shown here is derived from an EMBL/GenBank/DDBJ whole genome shotgun (WGS) entry which is preliminary data.</text>
</comment>
<keyword evidence="3" id="KW-1185">Reference proteome</keyword>
<evidence type="ECO:0000313" key="3">
    <source>
        <dbReference type="Proteomes" id="UP001595526"/>
    </source>
</evidence>